<dbReference type="PANTHER" id="PTHR45708:SF31">
    <property type="entry name" value="III ACIDIC ENDOCHITINASE, PUTATIVE-RELATED"/>
    <property type="match status" value="1"/>
</dbReference>
<sequence>MSSKSQAMILLLILTIFSFTFTPSSSDSITIYWGQNTAEGTLKAACDTGLYEIVLLGFLDVFGEGRTPSLNFTGHCRGSSCITLESEINHCQNNVIEVYLSIGGPSGTYSLGSSDDAKNFADYLYTNFLTLPSQKKKKNQVGPLGDVTLNVPPELSIVFWGLPAAPDAAPGGGYIPPNDLISKVLPHIEETCSTHSCGGFMLWDRFHDIESNYSNQVKHWDEQSACRFVTQVSKASLGSVSTT</sequence>
<dbReference type="HOGENOM" id="CLU_007818_0_1_1"/>
<reference evidence="2 4" key="2">
    <citation type="journal article" date="2014" name="BMC Genomics">
        <title>An improved genome release (version Mt4.0) for the model legume Medicago truncatula.</title>
        <authorList>
            <person name="Tang H."/>
            <person name="Krishnakumar V."/>
            <person name="Bidwell S."/>
            <person name="Rosen B."/>
            <person name="Chan A."/>
            <person name="Zhou S."/>
            <person name="Gentzbittel L."/>
            <person name="Childs K.L."/>
            <person name="Yandell M."/>
            <person name="Gundlach H."/>
            <person name="Mayer K.F."/>
            <person name="Schwartz D.C."/>
            <person name="Town C.D."/>
        </authorList>
    </citation>
    <scope>GENOME REANNOTATION</scope>
    <source>
        <strain evidence="2">A17</strain>
        <strain evidence="3 4">cv. Jemalong A17</strain>
    </source>
</reference>
<dbReference type="PANTHER" id="PTHR45708">
    <property type="entry name" value="ENDOCHITINASE"/>
    <property type="match status" value="1"/>
</dbReference>
<proteinExistence type="predicted"/>
<gene>
    <name evidence="2" type="ordered locus">MTR_2g040850</name>
</gene>
<dbReference type="EnsemblPlants" id="KEH37518">
    <property type="protein sequence ID" value="KEH37518"/>
    <property type="gene ID" value="MTR_2g040850"/>
</dbReference>
<keyword evidence="2" id="KW-0378">Hydrolase</keyword>
<dbReference type="GO" id="GO:0050832">
    <property type="term" value="P:defense response to fungus"/>
    <property type="evidence" value="ECO:0000318"/>
    <property type="project" value="GO_Central"/>
</dbReference>
<keyword evidence="4" id="KW-1185">Reference proteome</keyword>
<dbReference type="STRING" id="3880.A0A072V836"/>
<name>A0A072V836_MEDTR</name>
<reference evidence="2 4" key="1">
    <citation type="journal article" date="2011" name="Nature">
        <title>The Medicago genome provides insight into the evolution of rhizobial symbioses.</title>
        <authorList>
            <person name="Young N.D."/>
            <person name="Debelle F."/>
            <person name="Oldroyd G.E."/>
            <person name="Geurts R."/>
            <person name="Cannon S.B."/>
            <person name="Udvardi M.K."/>
            <person name="Benedito V.A."/>
            <person name="Mayer K.F."/>
            <person name="Gouzy J."/>
            <person name="Schoof H."/>
            <person name="Van de Peer Y."/>
            <person name="Proost S."/>
            <person name="Cook D.R."/>
            <person name="Meyers B.C."/>
            <person name="Spannagl M."/>
            <person name="Cheung F."/>
            <person name="De Mita S."/>
            <person name="Krishnakumar V."/>
            <person name="Gundlach H."/>
            <person name="Zhou S."/>
            <person name="Mudge J."/>
            <person name="Bharti A.K."/>
            <person name="Murray J.D."/>
            <person name="Naoumkina M.A."/>
            <person name="Rosen B."/>
            <person name="Silverstein K.A."/>
            <person name="Tang H."/>
            <person name="Rombauts S."/>
            <person name="Zhao P.X."/>
            <person name="Zhou P."/>
            <person name="Barbe V."/>
            <person name="Bardou P."/>
            <person name="Bechner M."/>
            <person name="Bellec A."/>
            <person name="Berger A."/>
            <person name="Berges H."/>
            <person name="Bidwell S."/>
            <person name="Bisseling T."/>
            <person name="Choisne N."/>
            <person name="Couloux A."/>
            <person name="Denny R."/>
            <person name="Deshpande S."/>
            <person name="Dai X."/>
            <person name="Doyle J.J."/>
            <person name="Dudez A.M."/>
            <person name="Farmer A.D."/>
            <person name="Fouteau S."/>
            <person name="Franken C."/>
            <person name="Gibelin C."/>
            <person name="Gish J."/>
            <person name="Goldstein S."/>
            <person name="Gonzalez A.J."/>
            <person name="Green P.J."/>
            <person name="Hallab A."/>
            <person name="Hartog M."/>
            <person name="Hua A."/>
            <person name="Humphray S.J."/>
            <person name="Jeong D.H."/>
            <person name="Jing Y."/>
            <person name="Jocker A."/>
            <person name="Kenton S.M."/>
            <person name="Kim D.J."/>
            <person name="Klee K."/>
            <person name="Lai H."/>
            <person name="Lang C."/>
            <person name="Lin S."/>
            <person name="Macmil S.L."/>
            <person name="Magdelenat G."/>
            <person name="Matthews L."/>
            <person name="McCorrison J."/>
            <person name="Monaghan E.L."/>
            <person name="Mun J.H."/>
            <person name="Najar F.Z."/>
            <person name="Nicholson C."/>
            <person name="Noirot C."/>
            <person name="O'Bleness M."/>
            <person name="Paule C.R."/>
            <person name="Poulain J."/>
            <person name="Prion F."/>
            <person name="Qin B."/>
            <person name="Qu C."/>
            <person name="Retzel E.F."/>
            <person name="Riddle C."/>
            <person name="Sallet E."/>
            <person name="Samain S."/>
            <person name="Samson N."/>
            <person name="Sanders I."/>
            <person name="Saurat O."/>
            <person name="Scarpelli C."/>
            <person name="Schiex T."/>
            <person name="Segurens B."/>
            <person name="Severin A.J."/>
            <person name="Sherrier D.J."/>
            <person name="Shi R."/>
            <person name="Sims S."/>
            <person name="Singer S.R."/>
            <person name="Sinharoy S."/>
            <person name="Sterck L."/>
            <person name="Viollet A."/>
            <person name="Wang B.B."/>
            <person name="Wang K."/>
            <person name="Wang M."/>
            <person name="Wang X."/>
            <person name="Warfsmann J."/>
            <person name="Weissenbach J."/>
            <person name="White D.D."/>
            <person name="White J.D."/>
            <person name="Wiley G.B."/>
            <person name="Wincker P."/>
            <person name="Xing Y."/>
            <person name="Yang L."/>
            <person name="Yao Z."/>
            <person name="Ying F."/>
            <person name="Zhai J."/>
            <person name="Zhou L."/>
            <person name="Zuber A."/>
            <person name="Denarie J."/>
            <person name="Dixon R.A."/>
            <person name="May G.D."/>
            <person name="Schwartz D.C."/>
            <person name="Rogers J."/>
            <person name="Quetier F."/>
            <person name="Town C.D."/>
            <person name="Roe B.A."/>
        </authorList>
    </citation>
    <scope>NUCLEOTIDE SEQUENCE [LARGE SCALE GENOMIC DNA]</scope>
    <source>
        <strain evidence="2">A17</strain>
        <strain evidence="3 4">cv. Jemalong A17</strain>
    </source>
</reference>
<accession>A0A072V836</accession>
<organism evidence="2 4">
    <name type="scientific">Medicago truncatula</name>
    <name type="common">Barrel medic</name>
    <name type="synonym">Medicago tribuloides</name>
    <dbReference type="NCBI Taxonomy" id="3880"/>
    <lineage>
        <taxon>Eukaryota</taxon>
        <taxon>Viridiplantae</taxon>
        <taxon>Streptophyta</taxon>
        <taxon>Embryophyta</taxon>
        <taxon>Tracheophyta</taxon>
        <taxon>Spermatophyta</taxon>
        <taxon>Magnoliopsida</taxon>
        <taxon>eudicotyledons</taxon>
        <taxon>Gunneridae</taxon>
        <taxon>Pentapetalae</taxon>
        <taxon>rosids</taxon>
        <taxon>fabids</taxon>
        <taxon>Fabales</taxon>
        <taxon>Fabaceae</taxon>
        <taxon>Papilionoideae</taxon>
        <taxon>50 kb inversion clade</taxon>
        <taxon>NPAAA clade</taxon>
        <taxon>Hologalegina</taxon>
        <taxon>IRL clade</taxon>
        <taxon>Trifolieae</taxon>
        <taxon>Medicago</taxon>
    </lineage>
</organism>
<evidence type="ECO:0000313" key="3">
    <source>
        <dbReference type="EnsemblPlants" id="KEH37518"/>
    </source>
</evidence>
<dbReference type="Gene3D" id="3.20.20.80">
    <property type="entry name" value="Glycosidases"/>
    <property type="match status" value="2"/>
</dbReference>
<dbReference type="InterPro" id="IPR050542">
    <property type="entry name" value="Glycosyl_Hydrlase18_Chitinase"/>
</dbReference>
<keyword evidence="1" id="KW-0732">Signal</keyword>
<dbReference type="Proteomes" id="UP000002051">
    <property type="component" value="Chromosome 2"/>
</dbReference>
<feature type="chain" id="PRO_5014500356" evidence="1">
    <location>
        <begin position="27"/>
        <end position="243"/>
    </location>
</feature>
<dbReference type="AlphaFoldDB" id="A0A072V836"/>
<dbReference type="GO" id="GO:0005576">
    <property type="term" value="C:extracellular region"/>
    <property type="evidence" value="ECO:0000318"/>
    <property type="project" value="GO_Central"/>
</dbReference>
<reference evidence="3" key="3">
    <citation type="submission" date="2015-04" db="UniProtKB">
        <authorList>
            <consortium name="EnsemblPlants"/>
        </authorList>
    </citation>
    <scope>IDENTIFICATION</scope>
    <source>
        <strain evidence="3">cv. Jemalong A17</strain>
    </source>
</reference>
<evidence type="ECO:0000256" key="1">
    <source>
        <dbReference type="SAM" id="SignalP"/>
    </source>
</evidence>
<dbReference type="EMBL" id="CM001218">
    <property type="protein sequence ID" value="KEH37518.1"/>
    <property type="molecule type" value="Genomic_DNA"/>
</dbReference>
<protein>
    <submittedName>
        <fullName evidence="2">Glycoside hydrolase family 18 protein</fullName>
    </submittedName>
</protein>
<dbReference type="GO" id="GO:0016787">
    <property type="term" value="F:hydrolase activity"/>
    <property type="evidence" value="ECO:0007669"/>
    <property type="project" value="UniProtKB-KW"/>
</dbReference>
<dbReference type="SUPFAM" id="SSF51445">
    <property type="entry name" value="(Trans)glycosidases"/>
    <property type="match status" value="2"/>
</dbReference>
<evidence type="ECO:0000313" key="2">
    <source>
        <dbReference type="EMBL" id="KEH37518.1"/>
    </source>
</evidence>
<evidence type="ECO:0000313" key="4">
    <source>
        <dbReference type="Proteomes" id="UP000002051"/>
    </source>
</evidence>
<feature type="signal peptide" evidence="1">
    <location>
        <begin position="1"/>
        <end position="26"/>
    </location>
</feature>
<dbReference type="InterPro" id="IPR017853">
    <property type="entry name" value="GH"/>
</dbReference>